<gene>
    <name evidence="2" type="ORF">PISMIDRAFT_682652</name>
</gene>
<dbReference type="Proteomes" id="UP000054018">
    <property type="component" value="Unassembled WGS sequence"/>
</dbReference>
<feature type="compositionally biased region" description="Polar residues" evidence="1">
    <location>
        <begin position="13"/>
        <end position="24"/>
    </location>
</feature>
<accession>A0A0C9ZJA8</accession>
<dbReference type="EMBL" id="KN833773">
    <property type="protein sequence ID" value="KIK20028.1"/>
    <property type="molecule type" value="Genomic_DNA"/>
</dbReference>
<evidence type="ECO:0000313" key="2">
    <source>
        <dbReference type="EMBL" id="KIK20028.1"/>
    </source>
</evidence>
<feature type="region of interest" description="Disordered" evidence="1">
    <location>
        <begin position="1"/>
        <end position="24"/>
    </location>
</feature>
<evidence type="ECO:0000256" key="1">
    <source>
        <dbReference type="SAM" id="MobiDB-lite"/>
    </source>
</evidence>
<reference evidence="3" key="2">
    <citation type="submission" date="2015-01" db="EMBL/GenBank/DDBJ databases">
        <title>Evolutionary Origins and Diversification of the Mycorrhizal Mutualists.</title>
        <authorList>
            <consortium name="DOE Joint Genome Institute"/>
            <consortium name="Mycorrhizal Genomics Consortium"/>
            <person name="Kohler A."/>
            <person name="Kuo A."/>
            <person name="Nagy L.G."/>
            <person name="Floudas D."/>
            <person name="Copeland A."/>
            <person name="Barry K.W."/>
            <person name="Cichocki N."/>
            <person name="Veneault-Fourrey C."/>
            <person name="LaButti K."/>
            <person name="Lindquist E.A."/>
            <person name="Lipzen A."/>
            <person name="Lundell T."/>
            <person name="Morin E."/>
            <person name="Murat C."/>
            <person name="Riley R."/>
            <person name="Ohm R."/>
            <person name="Sun H."/>
            <person name="Tunlid A."/>
            <person name="Henrissat B."/>
            <person name="Grigoriev I.V."/>
            <person name="Hibbett D.S."/>
            <person name="Martin F."/>
        </authorList>
    </citation>
    <scope>NUCLEOTIDE SEQUENCE [LARGE SCALE GENOMIC DNA]</scope>
    <source>
        <strain evidence="3">441</strain>
    </source>
</reference>
<name>A0A0C9ZJA8_9AGAM</name>
<protein>
    <submittedName>
        <fullName evidence="2">Uncharacterized protein</fullName>
    </submittedName>
</protein>
<reference evidence="2 3" key="1">
    <citation type="submission" date="2014-04" db="EMBL/GenBank/DDBJ databases">
        <authorList>
            <consortium name="DOE Joint Genome Institute"/>
            <person name="Kuo A."/>
            <person name="Kohler A."/>
            <person name="Costa M.D."/>
            <person name="Nagy L.G."/>
            <person name="Floudas D."/>
            <person name="Copeland A."/>
            <person name="Barry K.W."/>
            <person name="Cichocki N."/>
            <person name="Veneault-Fourrey C."/>
            <person name="LaButti K."/>
            <person name="Lindquist E.A."/>
            <person name="Lipzen A."/>
            <person name="Lundell T."/>
            <person name="Morin E."/>
            <person name="Murat C."/>
            <person name="Sun H."/>
            <person name="Tunlid A."/>
            <person name="Henrissat B."/>
            <person name="Grigoriev I.V."/>
            <person name="Hibbett D.S."/>
            <person name="Martin F."/>
            <person name="Nordberg H.P."/>
            <person name="Cantor M.N."/>
            <person name="Hua S.X."/>
        </authorList>
    </citation>
    <scope>NUCLEOTIDE SEQUENCE [LARGE SCALE GENOMIC DNA]</scope>
    <source>
        <strain evidence="2 3">441</strain>
    </source>
</reference>
<evidence type="ECO:0000313" key="3">
    <source>
        <dbReference type="Proteomes" id="UP000054018"/>
    </source>
</evidence>
<dbReference type="HOGENOM" id="CLU_3107329_0_0_1"/>
<sequence>MAEASDGEYRLHNPTSSVDMQSSIEQWTEGPEILEILRCHWTQGLLSLGRH</sequence>
<organism evidence="2 3">
    <name type="scientific">Pisolithus microcarpus 441</name>
    <dbReference type="NCBI Taxonomy" id="765257"/>
    <lineage>
        <taxon>Eukaryota</taxon>
        <taxon>Fungi</taxon>
        <taxon>Dikarya</taxon>
        <taxon>Basidiomycota</taxon>
        <taxon>Agaricomycotina</taxon>
        <taxon>Agaricomycetes</taxon>
        <taxon>Agaricomycetidae</taxon>
        <taxon>Boletales</taxon>
        <taxon>Sclerodermatineae</taxon>
        <taxon>Pisolithaceae</taxon>
        <taxon>Pisolithus</taxon>
    </lineage>
</organism>
<dbReference type="AlphaFoldDB" id="A0A0C9ZJA8"/>
<proteinExistence type="predicted"/>
<keyword evidence="3" id="KW-1185">Reference proteome</keyword>